<evidence type="ECO:0000256" key="4">
    <source>
        <dbReference type="ARBA" id="ARBA00035204"/>
    </source>
</evidence>
<dbReference type="Gene3D" id="1.10.287.310">
    <property type="match status" value="1"/>
</dbReference>
<dbReference type="InterPro" id="IPR050063">
    <property type="entry name" value="Ribosomal_protein_uL29"/>
</dbReference>
<dbReference type="InterPro" id="IPR018254">
    <property type="entry name" value="Ribosomal_uL29_CS"/>
</dbReference>
<dbReference type="NCBIfam" id="TIGR00012">
    <property type="entry name" value="L29"/>
    <property type="match status" value="1"/>
</dbReference>
<dbReference type="Proteomes" id="UP000234789">
    <property type="component" value="Unassembled WGS sequence"/>
</dbReference>
<evidence type="ECO:0000313" key="7">
    <source>
        <dbReference type="Proteomes" id="UP000234789"/>
    </source>
</evidence>
<evidence type="ECO:0000313" key="6">
    <source>
        <dbReference type="EMBL" id="PLT44158.1"/>
    </source>
</evidence>
<gene>
    <name evidence="5" type="primary">rpmC</name>
    <name evidence="6" type="ORF">B8V81_2589</name>
</gene>
<dbReference type="GO" id="GO:0006412">
    <property type="term" value="P:translation"/>
    <property type="evidence" value="ECO:0007669"/>
    <property type="project" value="UniProtKB-UniRule"/>
</dbReference>
<evidence type="ECO:0000256" key="5">
    <source>
        <dbReference type="HAMAP-Rule" id="MF_00374"/>
    </source>
</evidence>
<comment type="similarity">
    <text evidence="1 5">Belongs to the universal ribosomal protein uL29 family.</text>
</comment>
<dbReference type="CDD" id="cd00427">
    <property type="entry name" value="Ribosomal_L29_HIP"/>
    <property type="match status" value="1"/>
</dbReference>
<evidence type="ECO:0000256" key="1">
    <source>
        <dbReference type="ARBA" id="ARBA00009254"/>
    </source>
</evidence>
<keyword evidence="2 5" id="KW-0689">Ribosomal protein</keyword>
<dbReference type="HAMAP" id="MF_00374">
    <property type="entry name" value="Ribosomal_uL29"/>
    <property type="match status" value="1"/>
</dbReference>
<keyword evidence="7" id="KW-1185">Reference proteome</keyword>
<dbReference type="FunFam" id="1.10.287.310:FF:000001">
    <property type="entry name" value="50S ribosomal protein L29"/>
    <property type="match status" value="1"/>
</dbReference>
<reference evidence="6 7" key="1">
    <citation type="submission" date="2017-05" db="EMBL/GenBank/DDBJ databases">
        <title>Functional genome analysis of Paenibacillus pasadenensis strain R16: insights on endophytic life style and antifungal activity.</title>
        <authorList>
            <person name="Passera A."/>
            <person name="Marcolungo L."/>
            <person name="Casati P."/>
            <person name="Brasca M."/>
            <person name="Quaglino F."/>
            <person name="Delledonne M."/>
        </authorList>
    </citation>
    <scope>NUCLEOTIDE SEQUENCE [LARGE SCALE GENOMIC DNA]</scope>
    <source>
        <strain evidence="6 7">R16</strain>
    </source>
</reference>
<proteinExistence type="inferred from homology"/>
<dbReference type="SUPFAM" id="SSF46561">
    <property type="entry name" value="Ribosomal protein L29 (L29p)"/>
    <property type="match status" value="1"/>
</dbReference>
<protein>
    <recommendedName>
        <fullName evidence="4 5">Large ribosomal subunit protein uL29</fullName>
    </recommendedName>
</protein>
<dbReference type="InterPro" id="IPR001854">
    <property type="entry name" value="Ribosomal_uL29"/>
</dbReference>
<dbReference type="Pfam" id="PF00831">
    <property type="entry name" value="Ribosomal_L29"/>
    <property type="match status" value="1"/>
</dbReference>
<evidence type="ECO:0000256" key="2">
    <source>
        <dbReference type="ARBA" id="ARBA00022980"/>
    </source>
</evidence>
<dbReference type="AlphaFoldDB" id="A0A2N5N1E5"/>
<accession>A0A2N5N1E5</accession>
<sequence length="70" mass="8023">MVKQMKASEFRNLTTDELNQKVAGFKEELFNLRFQLATGQLDNPTRISAVRKEIARAKTVLRQRELGISS</sequence>
<name>A0A2N5N1E5_9BACL</name>
<dbReference type="GO" id="GO:0003735">
    <property type="term" value="F:structural constituent of ribosome"/>
    <property type="evidence" value="ECO:0007669"/>
    <property type="project" value="InterPro"/>
</dbReference>
<dbReference type="EMBL" id="NFEZ01000004">
    <property type="protein sequence ID" value="PLT44158.1"/>
    <property type="molecule type" value="Genomic_DNA"/>
</dbReference>
<dbReference type="PANTHER" id="PTHR10916:SF0">
    <property type="entry name" value="LARGE RIBOSOMAL SUBUNIT PROTEIN UL29C"/>
    <property type="match status" value="1"/>
</dbReference>
<comment type="caution">
    <text evidence="6">The sequence shown here is derived from an EMBL/GenBank/DDBJ whole genome shotgun (WGS) entry which is preliminary data.</text>
</comment>
<evidence type="ECO:0000256" key="3">
    <source>
        <dbReference type="ARBA" id="ARBA00023274"/>
    </source>
</evidence>
<dbReference type="InterPro" id="IPR036049">
    <property type="entry name" value="Ribosomal_uL29_sf"/>
</dbReference>
<dbReference type="GO" id="GO:0022625">
    <property type="term" value="C:cytosolic large ribosomal subunit"/>
    <property type="evidence" value="ECO:0007669"/>
    <property type="project" value="TreeGrafter"/>
</dbReference>
<keyword evidence="3 5" id="KW-0687">Ribonucleoprotein</keyword>
<organism evidence="6 7">
    <name type="scientific">Paenibacillus pasadenensis</name>
    <dbReference type="NCBI Taxonomy" id="217090"/>
    <lineage>
        <taxon>Bacteria</taxon>
        <taxon>Bacillati</taxon>
        <taxon>Bacillota</taxon>
        <taxon>Bacilli</taxon>
        <taxon>Bacillales</taxon>
        <taxon>Paenibacillaceae</taxon>
        <taxon>Paenibacillus</taxon>
    </lineage>
</organism>
<dbReference type="PROSITE" id="PS00579">
    <property type="entry name" value="RIBOSOMAL_L29"/>
    <property type="match status" value="1"/>
</dbReference>
<dbReference type="PANTHER" id="PTHR10916">
    <property type="entry name" value="60S RIBOSOMAL PROTEIN L35/50S RIBOSOMAL PROTEIN L29"/>
    <property type="match status" value="1"/>
</dbReference>